<dbReference type="AlphaFoldDB" id="A0A8W8JGM7"/>
<keyword evidence="3" id="KW-1185">Reference proteome</keyword>
<keyword evidence="1" id="KW-0472">Membrane</keyword>
<feature type="transmembrane region" description="Helical" evidence="1">
    <location>
        <begin position="133"/>
        <end position="156"/>
    </location>
</feature>
<protein>
    <submittedName>
        <fullName evidence="2">Uncharacterized protein</fullName>
    </submittedName>
</protein>
<sequence>MGYDHKQHSYDVMNKNCSRINQNCSLTEFVYHCLINQWENATVEVCALRVNIIGKCAEYNTKGAVVQEHARRDCRTFQNPCPAYYKSDQAYLYQECYDGIVTTKQNTAISAASNRYIITTKKMKETVILQKKYIDLFGLTSCIYPAAVFTTVLFLISSCGLTCGVDHHENVYGICKQSKFTIRVVSNCPRNHSEWTERAQQLQCHKIQQTCTSRQRFVYHCLPNSYWNKTIELCAPRKYITFNYCPEYNEEGMRVQENYAHRCSSGVIPCPITYTSDKSYKYQQCYTDIKPSIQNLFKDQTTTNGFPSSAYGMKDMISTTSCALTIFVIITIRAYITN</sequence>
<reference evidence="2" key="1">
    <citation type="submission" date="2022-08" db="UniProtKB">
        <authorList>
            <consortium name="EnsemblMetazoa"/>
        </authorList>
    </citation>
    <scope>IDENTIFICATION</scope>
    <source>
        <strain evidence="2">05x7-T-G4-1.051#20</strain>
    </source>
</reference>
<name>A0A8W8JGM7_MAGGI</name>
<evidence type="ECO:0000313" key="3">
    <source>
        <dbReference type="Proteomes" id="UP000005408"/>
    </source>
</evidence>
<dbReference type="Proteomes" id="UP000005408">
    <property type="component" value="Unassembled WGS sequence"/>
</dbReference>
<evidence type="ECO:0000313" key="2">
    <source>
        <dbReference type="EnsemblMetazoa" id="G19201.1:cds"/>
    </source>
</evidence>
<dbReference type="EnsemblMetazoa" id="G19201.1">
    <property type="protein sequence ID" value="G19201.1:cds"/>
    <property type="gene ID" value="G19201"/>
</dbReference>
<proteinExistence type="predicted"/>
<keyword evidence="1" id="KW-0812">Transmembrane</keyword>
<keyword evidence="1" id="KW-1133">Transmembrane helix</keyword>
<feature type="transmembrane region" description="Helical" evidence="1">
    <location>
        <begin position="316"/>
        <end position="336"/>
    </location>
</feature>
<evidence type="ECO:0000256" key="1">
    <source>
        <dbReference type="SAM" id="Phobius"/>
    </source>
</evidence>
<accession>A0A8W8JGM7</accession>
<organism evidence="2 3">
    <name type="scientific">Magallana gigas</name>
    <name type="common">Pacific oyster</name>
    <name type="synonym">Crassostrea gigas</name>
    <dbReference type="NCBI Taxonomy" id="29159"/>
    <lineage>
        <taxon>Eukaryota</taxon>
        <taxon>Metazoa</taxon>
        <taxon>Spiralia</taxon>
        <taxon>Lophotrochozoa</taxon>
        <taxon>Mollusca</taxon>
        <taxon>Bivalvia</taxon>
        <taxon>Autobranchia</taxon>
        <taxon>Pteriomorphia</taxon>
        <taxon>Ostreida</taxon>
        <taxon>Ostreoidea</taxon>
        <taxon>Ostreidae</taxon>
        <taxon>Magallana</taxon>
    </lineage>
</organism>